<dbReference type="Gene3D" id="2.40.40.20">
    <property type="match status" value="1"/>
</dbReference>
<dbReference type="Gene3D" id="2.20.25.90">
    <property type="entry name" value="ADC-like domains"/>
    <property type="match status" value="1"/>
</dbReference>
<dbReference type="InterPro" id="IPR001709">
    <property type="entry name" value="Flavoprot_Pyr_Nucl_cyt_Rdtase"/>
</dbReference>
<comment type="catalytic activity">
    <reaction evidence="18">
        <text>hydrogen sulfide + 3 NADP(+) + 3 H2O = sulfite + 3 NADPH + 4 H(+)</text>
        <dbReference type="Rhea" id="RHEA:13801"/>
        <dbReference type="ChEBI" id="CHEBI:15377"/>
        <dbReference type="ChEBI" id="CHEBI:15378"/>
        <dbReference type="ChEBI" id="CHEBI:17359"/>
        <dbReference type="ChEBI" id="CHEBI:29919"/>
        <dbReference type="ChEBI" id="CHEBI:57783"/>
        <dbReference type="ChEBI" id="CHEBI:58349"/>
        <dbReference type="EC" id="1.8.1.2"/>
    </reaction>
</comment>
<keyword evidence="16" id="KW-0411">Iron-sulfur</keyword>
<dbReference type="Pfam" id="PF00175">
    <property type="entry name" value="NAD_binding_1"/>
    <property type="match status" value="1"/>
</dbReference>
<feature type="domain" description="FAD-binding FR-type" evidence="20">
    <location>
        <begin position="926"/>
        <end position="1140"/>
    </location>
</feature>
<evidence type="ECO:0000256" key="6">
    <source>
        <dbReference type="ARBA" id="ARBA00012604"/>
    </source>
</evidence>
<dbReference type="InterPro" id="IPR017927">
    <property type="entry name" value="FAD-bd_FR_type"/>
</dbReference>
<accession>A0A1T4YQU1</accession>
<dbReference type="InterPro" id="IPR041957">
    <property type="entry name" value="CT_Nitrate-R-NapA-like"/>
</dbReference>
<dbReference type="GO" id="GO:0051539">
    <property type="term" value="F:4 iron, 4 sulfur cluster binding"/>
    <property type="evidence" value="ECO:0007669"/>
    <property type="project" value="UniProtKB-KW"/>
</dbReference>
<dbReference type="SUPFAM" id="SSF50692">
    <property type="entry name" value="ADC-like"/>
    <property type="match status" value="1"/>
</dbReference>
<dbReference type="InterPro" id="IPR008254">
    <property type="entry name" value="Flavodoxin/NO_synth"/>
</dbReference>
<dbReference type="GO" id="GO:0043546">
    <property type="term" value="F:molybdopterin cofactor binding"/>
    <property type="evidence" value="ECO:0007669"/>
    <property type="project" value="InterPro"/>
</dbReference>
<evidence type="ECO:0000256" key="3">
    <source>
        <dbReference type="ARBA" id="ARBA00001966"/>
    </source>
</evidence>
<dbReference type="Pfam" id="PF04879">
    <property type="entry name" value="Molybdop_Fe4S4"/>
    <property type="match status" value="1"/>
</dbReference>
<evidence type="ECO:0000256" key="10">
    <source>
        <dbReference type="ARBA" id="ARBA00022643"/>
    </source>
</evidence>
<evidence type="ECO:0000256" key="17">
    <source>
        <dbReference type="ARBA" id="ARBA00023063"/>
    </source>
</evidence>
<comment type="similarity">
    <text evidence="5">Belongs to the prokaryotic molybdopterin-containing oxidoreductase family. NasA/NapA/NarB subfamily.</text>
</comment>
<evidence type="ECO:0000259" key="20">
    <source>
        <dbReference type="PROSITE" id="PS51384"/>
    </source>
</evidence>
<dbReference type="GO" id="GO:0010181">
    <property type="term" value="F:FMN binding"/>
    <property type="evidence" value="ECO:0007669"/>
    <property type="project" value="InterPro"/>
</dbReference>
<dbReference type="PROSITE" id="PS51669">
    <property type="entry name" value="4FE4S_MOW_BIS_MGD"/>
    <property type="match status" value="1"/>
</dbReference>
<dbReference type="STRING" id="1736691.SAMN06295964_0433"/>
<sequence>MVDTVCGYCGVGCGLTLQVERRHDTVRVTGAVGTAGHPANAGRLCTKGATTADLLAAPGRMEKASVRSDRGAERVEVGIEAALDEAATRFRTVIDEHGPDAVALYVSGQMSLEAQYLATKLAKGYLRTVNIESNSRLCMASAGTGYKQSLGADGPPGSYDDFDHADLFLVIGSNMADAHPILFLRMMERVKAGARLVVVDPRRTATAEKADLFCQIRPGTDLAFLNGLLHLLLEAGAVDREFVDHHTRGWDDVEAMMADYAPDAVAATTGIAADDLRTVAGWIAEAGDWMTCWTMGLNQSTHGTWNTNAICNLHLATGAICRTGSGPFSLTGQPNAMGGREMGYMGPGLPGQRSVVSAADRSFCEDVWGLSPGAIRDEVGRGTIDLFEQLAAGEVKAAWIICTNPVHSVANRSTVLEGLAAADLVVVQDSYAENETLTHADIALPAALWTEAEGVMVNSERNLTLCRPVGPPPGDARPDWRLIADIATRLGFGEAFAFDSAEEVFEEIRAFANPATGYDLRGATYERLREGSLQWPCPPGGERRNPVRYVDDAGISFPMPDGRAVFHARPHLPPAELPDDDFPVVLNTGRLPHQWHTMTKTGKVPRLNRLNPDPFVEVHPDDAAALGIGEGSPVRIVSRRGEAVLPAVVTDRVLPGTCFAPMHWGEMTGEGLAVNAVTNDAVDPDSLQPEFKACAVRLERAPIRLPVAPPVGTEPSELETAWLAGYLAAMTHQAPTLPPSAPVAPEVRAWFAEVLAAVAPDPQDASADVTILTASQTGRVEDHAPELVRLLTGRGLTAVHRSLAGVRPEDLTGTVLFVTSTTGDGDPPTEAAAFWRLLAADAPRLVGLRYSVLAFGDSTYADFCGFGRRLDERLADLGAERLAARADCEPAFDAPASAWLDSVGRALGAVDAITVTEPDTPAYGRNRPLVTRLTRNELLTATDSSKEVRRFGFHLPEGTLEYEPGDALAVAPRVDPAYVDAWLTLTGLDGDALLESDGEPVRLADALAERYDPVTITPAVVRLVIDRHRGAVSGLPDPDDRLAVQEWAWGRQIVDLLHDHPTLARLDQWLTVLGPLTPRQYSISSSPLEDPSEVQVTVSVVRHRVHGLRRHGICSSHLADRAGEQDVSIHVQRQRHFRPPSDPGAAAIMIGPGTGVAPFRGFLKHRALAGEPGPNWLFFGDRNATTDFLYRDELESLRRDGVLTRLDTAFSRDQDRRVYVQDRMREQGLDLWRWLDEGAHLYVCGDRVHMAKDVEATLLHLAERHGGLSRDGARDWLAGLAEEGRYAKDVY</sequence>
<evidence type="ECO:0000256" key="8">
    <source>
        <dbReference type="ARBA" id="ARBA00022505"/>
    </source>
</evidence>
<dbReference type="SUPFAM" id="SSF63380">
    <property type="entry name" value="Riboflavin synthase domain-like"/>
    <property type="match status" value="1"/>
</dbReference>
<dbReference type="CDD" id="cd02754">
    <property type="entry name" value="MopB_Nitrate-R-NapA-like"/>
    <property type="match status" value="1"/>
</dbReference>
<evidence type="ECO:0000256" key="16">
    <source>
        <dbReference type="ARBA" id="ARBA00023014"/>
    </source>
</evidence>
<dbReference type="PROSITE" id="PS50902">
    <property type="entry name" value="FLAVODOXIN_LIKE"/>
    <property type="match status" value="1"/>
</dbReference>
<evidence type="ECO:0000256" key="13">
    <source>
        <dbReference type="ARBA" id="ARBA00022857"/>
    </source>
</evidence>
<dbReference type="InterPro" id="IPR001433">
    <property type="entry name" value="OxRdtase_FAD/NAD-bd"/>
</dbReference>
<dbReference type="InterPro" id="IPR009010">
    <property type="entry name" value="Asp_de-COase-like_dom_sf"/>
</dbReference>
<keyword evidence="8" id="KW-0500">Molybdenum</keyword>
<dbReference type="GO" id="GO:0042128">
    <property type="term" value="P:nitrate assimilation"/>
    <property type="evidence" value="ECO:0007669"/>
    <property type="project" value="UniProtKB-KW"/>
</dbReference>
<dbReference type="InterPro" id="IPR006657">
    <property type="entry name" value="MoPterin_dinucl-bd_dom"/>
</dbReference>
<keyword evidence="10" id="KW-0288">FMN</keyword>
<dbReference type="PRINTS" id="PR00371">
    <property type="entry name" value="FPNCR"/>
</dbReference>
<name>A0A1T4YQU1_9ACTN</name>
<comment type="cofactor">
    <cofactor evidence="3">
        <name>[4Fe-4S] cluster</name>
        <dbReference type="ChEBI" id="CHEBI:49883"/>
    </cofactor>
</comment>
<evidence type="ECO:0000256" key="4">
    <source>
        <dbReference type="ARBA" id="ARBA00001974"/>
    </source>
</evidence>
<dbReference type="InterPro" id="IPR039261">
    <property type="entry name" value="FNR_nucleotide-bd"/>
</dbReference>
<evidence type="ECO:0000313" key="23">
    <source>
        <dbReference type="Proteomes" id="UP000191040"/>
    </source>
</evidence>
<dbReference type="Gene3D" id="3.40.228.10">
    <property type="entry name" value="Dimethylsulfoxide Reductase, domain 2"/>
    <property type="match status" value="1"/>
</dbReference>
<dbReference type="Gene3D" id="3.40.50.740">
    <property type="match status" value="1"/>
</dbReference>
<gene>
    <name evidence="22" type="ORF">SAMN06295964_0433</name>
</gene>
<keyword evidence="17" id="KW-0534">Nitrate assimilation</keyword>
<feature type="domain" description="4Fe-4S Mo/W bis-MGD-type" evidence="21">
    <location>
        <begin position="1"/>
        <end position="59"/>
    </location>
</feature>
<dbReference type="Pfam" id="PF00384">
    <property type="entry name" value="Molybdopterin"/>
    <property type="match status" value="1"/>
</dbReference>
<dbReference type="SUPFAM" id="SSF53706">
    <property type="entry name" value="Formate dehydrogenase/DMSO reductase, domains 1-3"/>
    <property type="match status" value="1"/>
</dbReference>
<dbReference type="GO" id="GO:0004783">
    <property type="term" value="F:sulfite reductase (NADPH) activity"/>
    <property type="evidence" value="ECO:0007669"/>
    <property type="project" value="UniProtKB-EC"/>
</dbReference>
<dbReference type="EMBL" id="LT796768">
    <property type="protein sequence ID" value="SKB04033.1"/>
    <property type="molecule type" value="Genomic_DNA"/>
</dbReference>
<organism evidence="22 23">
    <name type="scientific">Aeromicrobium choanae</name>
    <dbReference type="NCBI Taxonomy" id="1736691"/>
    <lineage>
        <taxon>Bacteria</taxon>
        <taxon>Bacillati</taxon>
        <taxon>Actinomycetota</taxon>
        <taxon>Actinomycetes</taxon>
        <taxon>Propionibacteriales</taxon>
        <taxon>Nocardioidaceae</taxon>
        <taxon>Aeromicrobium</taxon>
    </lineage>
</organism>
<dbReference type="Pfam" id="PF01568">
    <property type="entry name" value="Molydop_binding"/>
    <property type="match status" value="1"/>
</dbReference>
<dbReference type="Gene3D" id="1.20.990.10">
    <property type="entry name" value="NADPH-cytochrome p450 Reductase, Chain A, domain 3"/>
    <property type="match status" value="1"/>
</dbReference>
<evidence type="ECO:0000256" key="9">
    <source>
        <dbReference type="ARBA" id="ARBA00022630"/>
    </source>
</evidence>
<dbReference type="FunFam" id="3.40.228.10:FF:000002">
    <property type="entry name" value="Formate dehydrogenase subunit alpha"/>
    <property type="match status" value="1"/>
</dbReference>
<dbReference type="Gene3D" id="3.40.50.360">
    <property type="match status" value="1"/>
</dbReference>
<dbReference type="InterPro" id="IPR006963">
    <property type="entry name" value="Mopterin_OxRdtase_4Fe-4S_dom"/>
</dbReference>
<keyword evidence="23" id="KW-1185">Reference proteome</keyword>
<dbReference type="RefSeq" id="WP_078698627.1">
    <property type="nucleotide sequence ID" value="NZ_LT796768.1"/>
</dbReference>
<evidence type="ECO:0000313" key="22">
    <source>
        <dbReference type="EMBL" id="SKB04033.1"/>
    </source>
</evidence>
<dbReference type="Pfam" id="PF00667">
    <property type="entry name" value="FAD_binding_1"/>
    <property type="match status" value="1"/>
</dbReference>
<dbReference type="InterPro" id="IPR001094">
    <property type="entry name" value="Flavdoxin-like"/>
</dbReference>
<dbReference type="EC" id="1.8.1.2" evidence="6"/>
<evidence type="ECO:0000256" key="15">
    <source>
        <dbReference type="ARBA" id="ARBA00023004"/>
    </source>
</evidence>
<dbReference type="Gene3D" id="2.40.30.10">
    <property type="entry name" value="Translation factors"/>
    <property type="match status" value="1"/>
</dbReference>
<dbReference type="SUPFAM" id="SSF52218">
    <property type="entry name" value="Flavoproteins"/>
    <property type="match status" value="1"/>
</dbReference>
<dbReference type="Pfam" id="PF00258">
    <property type="entry name" value="Flavodoxin_1"/>
    <property type="match status" value="1"/>
</dbReference>
<evidence type="ECO:0000256" key="12">
    <source>
        <dbReference type="ARBA" id="ARBA00022827"/>
    </source>
</evidence>
<dbReference type="FunFam" id="3.40.50.80:FF:000001">
    <property type="entry name" value="NADPH--cytochrome P450 reductase 1"/>
    <property type="match status" value="1"/>
</dbReference>
<keyword evidence="14" id="KW-0560">Oxidoreductase</keyword>
<keyword evidence="7" id="KW-0004">4Fe-4S</keyword>
<keyword evidence="15" id="KW-0408">Iron</keyword>
<keyword evidence="11" id="KW-0479">Metal-binding</keyword>
<evidence type="ECO:0000256" key="1">
    <source>
        <dbReference type="ARBA" id="ARBA00001917"/>
    </source>
</evidence>
<dbReference type="PROSITE" id="PS51384">
    <property type="entry name" value="FAD_FR"/>
    <property type="match status" value="1"/>
</dbReference>
<dbReference type="SUPFAM" id="SSF52343">
    <property type="entry name" value="Ferredoxin reductase-like, C-terminal NADP-linked domain"/>
    <property type="match status" value="1"/>
</dbReference>
<comment type="cofactor">
    <cofactor evidence="2">
        <name>Mo-bis(molybdopterin guanine dinucleotide)</name>
        <dbReference type="ChEBI" id="CHEBI:60539"/>
    </cofactor>
</comment>
<evidence type="ECO:0000256" key="14">
    <source>
        <dbReference type="ARBA" id="ARBA00023002"/>
    </source>
</evidence>
<dbReference type="SMART" id="SM00926">
    <property type="entry name" value="Molybdop_Fe4S4"/>
    <property type="match status" value="1"/>
</dbReference>
<evidence type="ECO:0000256" key="5">
    <source>
        <dbReference type="ARBA" id="ARBA00008747"/>
    </source>
</evidence>
<dbReference type="InterPro" id="IPR029039">
    <property type="entry name" value="Flavoprotein-like_sf"/>
</dbReference>
<dbReference type="OrthoDB" id="7376058at2"/>
<evidence type="ECO:0000256" key="2">
    <source>
        <dbReference type="ARBA" id="ARBA00001942"/>
    </source>
</evidence>
<dbReference type="PANTHER" id="PTHR43105:SF9">
    <property type="entry name" value="NADPH-FE(3+) OXIDOREDUCTASE SUBUNIT ALPHA"/>
    <property type="match status" value="1"/>
</dbReference>
<reference evidence="23" key="1">
    <citation type="submission" date="2017-02" db="EMBL/GenBank/DDBJ databases">
        <authorList>
            <person name="Varghese N."/>
            <person name="Submissions S."/>
        </authorList>
    </citation>
    <scope>NUCLEOTIDE SEQUENCE [LARGE SCALE GENOMIC DNA]</scope>
    <source>
        <strain evidence="23">9H-4</strain>
    </source>
</reference>
<dbReference type="GO" id="GO:0046872">
    <property type="term" value="F:metal ion binding"/>
    <property type="evidence" value="ECO:0007669"/>
    <property type="project" value="UniProtKB-KW"/>
</dbReference>
<dbReference type="InterPro" id="IPR003097">
    <property type="entry name" value="CysJ-like_FAD-binding"/>
</dbReference>
<proteinExistence type="inferred from homology"/>
<dbReference type="PANTHER" id="PTHR43105">
    <property type="entry name" value="RESPIRATORY NITRATE REDUCTASE"/>
    <property type="match status" value="1"/>
</dbReference>
<keyword evidence="13" id="KW-0521">NADP</keyword>
<dbReference type="Proteomes" id="UP000191040">
    <property type="component" value="Chromosome I"/>
</dbReference>
<dbReference type="PRINTS" id="PR00369">
    <property type="entry name" value="FLAVODOXIN"/>
</dbReference>
<dbReference type="Gene3D" id="3.40.50.80">
    <property type="entry name" value="Nucleotide-binding domain of ferredoxin-NADP reductase (FNR) module"/>
    <property type="match status" value="1"/>
</dbReference>
<protein>
    <recommendedName>
        <fullName evidence="6">assimilatory sulfite reductase (NADPH)</fullName>
        <ecNumber evidence="6">1.8.1.2</ecNumber>
    </recommendedName>
</protein>
<evidence type="ECO:0000259" key="21">
    <source>
        <dbReference type="PROSITE" id="PS51669"/>
    </source>
</evidence>
<dbReference type="InterPro" id="IPR006656">
    <property type="entry name" value="Mopterin_OxRdtase"/>
</dbReference>
<dbReference type="FunFam" id="2.40.40.20:FF:000005">
    <property type="entry name" value="Periplasmic nitrate reductase"/>
    <property type="match status" value="1"/>
</dbReference>
<dbReference type="CDD" id="cd02791">
    <property type="entry name" value="MopB_CT_Nitrate-R-NapA-like"/>
    <property type="match status" value="1"/>
</dbReference>
<keyword evidence="9" id="KW-0285">Flavoprotein</keyword>
<keyword evidence="12" id="KW-0274">FAD</keyword>
<dbReference type="InterPro" id="IPR050123">
    <property type="entry name" value="Prok_molybdopt-oxidoreductase"/>
</dbReference>
<evidence type="ECO:0000259" key="19">
    <source>
        <dbReference type="PROSITE" id="PS50902"/>
    </source>
</evidence>
<evidence type="ECO:0000256" key="18">
    <source>
        <dbReference type="ARBA" id="ARBA00052219"/>
    </source>
</evidence>
<dbReference type="GO" id="GO:0016020">
    <property type="term" value="C:membrane"/>
    <property type="evidence" value="ECO:0007669"/>
    <property type="project" value="TreeGrafter"/>
</dbReference>
<evidence type="ECO:0000256" key="11">
    <source>
        <dbReference type="ARBA" id="ARBA00022723"/>
    </source>
</evidence>
<feature type="domain" description="Flavodoxin-like" evidence="19">
    <location>
        <begin position="769"/>
        <end position="904"/>
    </location>
</feature>
<evidence type="ECO:0000256" key="7">
    <source>
        <dbReference type="ARBA" id="ARBA00022485"/>
    </source>
</evidence>
<dbReference type="InterPro" id="IPR017938">
    <property type="entry name" value="Riboflavin_synthase-like_b-brl"/>
</dbReference>
<comment type="cofactor">
    <cofactor evidence="1">
        <name>FMN</name>
        <dbReference type="ChEBI" id="CHEBI:58210"/>
    </cofactor>
</comment>
<comment type="cofactor">
    <cofactor evidence="4">
        <name>FAD</name>
        <dbReference type="ChEBI" id="CHEBI:57692"/>
    </cofactor>
</comment>
<dbReference type="InterPro" id="IPR023173">
    <property type="entry name" value="NADPH_Cyt_P450_Rdtase_alpha"/>
</dbReference>